<proteinExistence type="inferred from homology"/>
<dbReference type="EMBL" id="JAUJYO010000009">
    <property type="protein sequence ID" value="KAK1308174.1"/>
    <property type="molecule type" value="Genomic_DNA"/>
</dbReference>
<reference evidence="3" key="2">
    <citation type="submission" date="2023-06" db="EMBL/GenBank/DDBJ databases">
        <authorList>
            <person name="Ma L."/>
            <person name="Liu K.-W."/>
            <person name="Li Z."/>
            <person name="Hsiao Y.-Y."/>
            <person name="Qi Y."/>
            <person name="Fu T."/>
            <person name="Tang G."/>
            <person name="Zhang D."/>
            <person name="Sun W.-H."/>
            <person name="Liu D.-K."/>
            <person name="Li Y."/>
            <person name="Chen G.-Z."/>
            <person name="Liu X.-D."/>
            <person name="Liao X.-Y."/>
            <person name="Jiang Y.-T."/>
            <person name="Yu X."/>
            <person name="Hao Y."/>
            <person name="Huang J."/>
            <person name="Zhao X.-W."/>
            <person name="Ke S."/>
            <person name="Chen Y.-Y."/>
            <person name="Wu W.-L."/>
            <person name="Hsu J.-L."/>
            <person name="Lin Y.-F."/>
            <person name="Huang M.-D."/>
            <person name="Li C.-Y."/>
            <person name="Huang L."/>
            <person name="Wang Z.-W."/>
            <person name="Zhao X."/>
            <person name="Zhong W.-Y."/>
            <person name="Peng D.-H."/>
            <person name="Ahmad S."/>
            <person name="Lan S."/>
            <person name="Zhang J.-S."/>
            <person name="Tsai W.-C."/>
            <person name="Van De Peer Y."/>
            <person name="Liu Z.-J."/>
        </authorList>
    </citation>
    <scope>NUCLEOTIDE SEQUENCE</scope>
    <source>
        <strain evidence="3">CP</strain>
        <tissue evidence="3">Leaves</tissue>
    </source>
</reference>
<feature type="domain" description="Protein kinase" evidence="2">
    <location>
        <begin position="1"/>
        <end position="119"/>
    </location>
</feature>
<name>A0AAV9E4F4_ACOCL</name>
<comment type="similarity">
    <text evidence="1">Belongs to the protein kinase superfamily. STE Ser/Thr protein kinase family. STE20 subfamily.</text>
</comment>
<dbReference type="AlphaFoldDB" id="A0AAV9E4F4"/>
<reference evidence="3" key="1">
    <citation type="journal article" date="2023" name="Nat. Commun.">
        <title>Diploid and tetraploid genomes of Acorus and the evolution of monocots.</title>
        <authorList>
            <person name="Ma L."/>
            <person name="Liu K.W."/>
            <person name="Li Z."/>
            <person name="Hsiao Y.Y."/>
            <person name="Qi Y."/>
            <person name="Fu T."/>
            <person name="Tang G.D."/>
            <person name="Zhang D."/>
            <person name="Sun W.H."/>
            <person name="Liu D.K."/>
            <person name="Li Y."/>
            <person name="Chen G.Z."/>
            <person name="Liu X.D."/>
            <person name="Liao X.Y."/>
            <person name="Jiang Y.T."/>
            <person name="Yu X."/>
            <person name="Hao Y."/>
            <person name="Huang J."/>
            <person name="Zhao X.W."/>
            <person name="Ke S."/>
            <person name="Chen Y.Y."/>
            <person name="Wu W.L."/>
            <person name="Hsu J.L."/>
            <person name="Lin Y.F."/>
            <person name="Huang M.D."/>
            <person name="Li C.Y."/>
            <person name="Huang L."/>
            <person name="Wang Z.W."/>
            <person name="Zhao X."/>
            <person name="Zhong W.Y."/>
            <person name="Peng D.H."/>
            <person name="Ahmad S."/>
            <person name="Lan S."/>
            <person name="Zhang J.S."/>
            <person name="Tsai W.C."/>
            <person name="Van de Peer Y."/>
            <person name="Liu Z.J."/>
        </authorList>
    </citation>
    <scope>NUCLEOTIDE SEQUENCE</scope>
    <source>
        <strain evidence="3">CP</strain>
    </source>
</reference>
<dbReference type="PANTHER" id="PTHR48014:SF10">
    <property type="entry name" value="PROTEIN KINASE SUPERFAMILY PROTEIN"/>
    <property type="match status" value="1"/>
</dbReference>
<evidence type="ECO:0000256" key="1">
    <source>
        <dbReference type="ARBA" id="ARBA00008874"/>
    </source>
</evidence>
<dbReference type="GO" id="GO:0005524">
    <property type="term" value="F:ATP binding"/>
    <property type="evidence" value="ECO:0007669"/>
    <property type="project" value="InterPro"/>
</dbReference>
<sequence length="119" mass="13955">MEGFRAHCSFTADQSLWVVMRYMAEGSCLHIMKTACPDGFEESVIATLLREVLKALVYLHGYGHIHRDVKIKIWRIISAIAHLYAIRKSRPRASPREIECIHTIQFPTWFKLHRQYEEV</sequence>
<accession>A0AAV9E4F4</accession>
<evidence type="ECO:0000313" key="4">
    <source>
        <dbReference type="Proteomes" id="UP001180020"/>
    </source>
</evidence>
<keyword evidence="4" id="KW-1185">Reference proteome</keyword>
<dbReference type="InterPro" id="IPR047173">
    <property type="entry name" value="STRAD_A/B-like"/>
</dbReference>
<dbReference type="GO" id="GO:0004672">
    <property type="term" value="F:protein kinase activity"/>
    <property type="evidence" value="ECO:0007669"/>
    <property type="project" value="InterPro"/>
</dbReference>
<gene>
    <name evidence="3" type="ORF">QJS10_CPA09g01056</name>
</gene>
<evidence type="ECO:0000259" key="2">
    <source>
        <dbReference type="PROSITE" id="PS50011"/>
    </source>
</evidence>
<dbReference type="GO" id="GO:0043539">
    <property type="term" value="F:protein serine/threonine kinase activator activity"/>
    <property type="evidence" value="ECO:0007669"/>
    <property type="project" value="InterPro"/>
</dbReference>
<organism evidence="3 4">
    <name type="scientific">Acorus calamus</name>
    <name type="common">Sweet flag</name>
    <dbReference type="NCBI Taxonomy" id="4465"/>
    <lineage>
        <taxon>Eukaryota</taxon>
        <taxon>Viridiplantae</taxon>
        <taxon>Streptophyta</taxon>
        <taxon>Embryophyta</taxon>
        <taxon>Tracheophyta</taxon>
        <taxon>Spermatophyta</taxon>
        <taxon>Magnoliopsida</taxon>
        <taxon>Liliopsida</taxon>
        <taxon>Acoraceae</taxon>
        <taxon>Acorus</taxon>
    </lineage>
</organism>
<dbReference type="PROSITE" id="PS50011">
    <property type="entry name" value="PROTEIN_KINASE_DOM"/>
    <property type="match status" value="1"/>
</dbReference>
<evidence type="ECO:0000313" key="3">
    <source>
        <dbReference type="EMBL" id="KAK1308174.1"/>
    </source>
</evidence>
<protein>
    <recommendedName>
        <fullName evidence="2">Protein kinase domain-containing protein</fullName>
    </recommendedName>
</protein>
<dbReference type="Pfam" id="PF00069">
    <property type="entry name" value="Pkinase"/>
    <property type="match status" value="1"/>
</dbReference>
<dbReference type="Proteomes" id="UP001180020">
    <property type="component" value="Unassembled WGS sequence"/>
</dbReference>
<dbReference type="Gene3D" id="1.10.510.10">
    <property type="entry name" value="Transferase(Phosphotransferase) domain 1"/>
    <property type="match status" value="1"/>
</dbReference>
<dbReference type="InterPro" id="IPR000719">
    <property type="entry name" value="Prot_kinase_dom"/>
</dbReference>
<comment type="caution">
    <text evidence="3">The sequence shown here is derived from an EMBL/GenBank/DDBJ whole genome shotgun (WGS) entry which is preliminary data.</text>
</comment>
<dbReference type="InterPro" id="IPR011009">
    <property type="entry name" value="Kinase-like_dom_sf"/>
</dbReference>
<dbReference type="SUPFAM" id="SSF56112">
    <property type="entry name" value="Protein kinase-like (PK-like)"/>
    <property type="match status" value="1"/>
</dbReference>
<dbReference type="PANTHER" id="PTHR48014">
    <property type="entry name" value="SERINE/THREONINE-PROTEIN KINASE FRAY2"/>
    <property type="match status" value="1"/>
</dbReference>